<dbReference type="EMBL" id="JBDIML010000007">
    <property type="protein sequence ID" value="MEN2768785.1"/>
    <property type="molecule type" value="Genomic_DNA"/>
</dbReference>
<evidence type="ECO:0000313" key="3">
    <source>
        <dbReference type="EMBL" id="MEN2768785.1"/>
    </source>
</evidence>
<comment type="caution">
    <text evidence="3">The sequence shown here is derived from an EMBL/GenBank/DDBJ whole genome shotgun (WGS) entry which is preliminary data.</text>
</comment>
<dbReference type="Pfam" id="PF13624">
    <property type="entry name" value="SurA_N_3"/>
    <property type="match status" value="1"/>
</dbReference>
<evidence type="ECO:0000256" key="2">
    <source>
        <dbReference type="SAM" id="SignalP"/>
    </source>
</evidence>
<reference evidence="3 4" key="1">
    <citation type="submission" date="2024-05" db="EMBL/GenBank/DDBJ databases">
        <authorList>
            <person name="Haq I."/>
            <person name="Ullah Z."/>
            <person name="Ahmad R."/>
            <person name="Li M."/>
            <person name="Tong Y."/>
        </authorList>
    </citation>
    <scope>NUCLEOTIDE SEQUENCE [LARGE SCALE GENOMIC DNA]</scope>
    <source>
        <strain evidence="3 4">16A2E</strain>
    </source>
</reference>
<protein>
    <submittedName>
        <fullName evidence="3">SurA N-terminal domain-containing protein</fullName>
    </submittedName>
</protein>
<dbReference type="Proteomes" id="UP001444625">
    <property type="component" value="Unassembled WGS sequence"/>
</dbReference>
<gene>
    <name evidence="3" type="ORF">ABC228_16495</name>
</gene>
<dbReference type="InterPro" id="IPR050245">
    <property type="entry name" value="PrsA_foldase"/>
</dbReference>
<organism evidence="3 4">
    <name type="scientific">Ornithinibacillus xuwenensis</name>
    <dbReference type="NCBI Taxonomy" id="3144668"/>
    <lineage>
        <taxon>Bacteria</taxon>
        <taxon>Bacillati</taxon>
        <taxon>Bacillota</taxon>
        <taxon>Bacilli</taxon>
        <taxon>Bacillales</taxon>
        <taxon>Bacillaceae</taxon>
        <taxon>Ornithinibacillus</taxon>
    </lineage>
</organism>
<dbReference type="InterPro" id="IPR027304">
    <property type="entry name" value="Trigger_fact/SurA_dom_sf"/>
</dbReference>
<feature type="signal peptide" evidence="2">
    <location>
        <begin position="1"/>
        <end position="21"/>
    </location>
</feature>
<keyword evidence="1" id="KW-0175">Coiled coil</keyword>
<accession>A0ABU9XKG5</accession>
<evidence type="ECO:0000313" key="4">
    <source>
        <dbReference type="Proteomes" id="UP001444625"/>
    </source>
</evidence>
<keyword evidence="4" id="KW-1185">Reference proteome</keyword>
<dbReference type="PANTHER" id="PTHR47245">
    <property type="entry name" value="PEPTIDYLPROLYL ISOMERASE"/>
    <property type="match status" value="1"/>
</dbReference>
<evidence type="ECO:0000256" key="1">
    <source>
        <dbReference type="SAM" id="Coils"/>
    </source>
</evidence>
<sequence>MKKLLSIVMIMGLFLILAACGDDDEKTNEEEKAAKEITLEEDEKVDDDKVVIRINDTEVKGAQYNTVYLQTKMRVYQFGQDIEDKENIKEITLNEITAQELIKQEAARQGIDVTEEEVQNEFDTLKSENEDSFTAYLEQYKLTEESLKEQIRFTFTLDKYMQEKVQVDEVTEDDIKEAYDQLKKENEEMMEYEEAKSIIKEQLVQQREAEALQVKVEELMEAAEIEKLI</sequence>
<keyword evidence="2" id="KW-0732">Signal</keyword>
<dbReference type="Gene3D" id="1.10.4030.10">
    <property type="entry name" value="Porin chaperone SurA, peptide-binding domain"/>
    <property type="match status" value="1"/>
</dbReference>
<dbReference type="RefSeq" id="WP_345826281.1">
    <property type="nucleotide sequence ID" value="NZ_JBDIML010000007.1"/>
</dbReference>
<proteinExistence type="predicted"/>
<name>A0ABU9XKG5_9BACI</name>
<dbReference type="PANTHER" id="PTHR47245:SF2">
    <property type="entry name" value="PEPTIDYL-PROLYL CIS-TRANS ISOMERASE HP_0175-RELATED"/>
    <property type="match status" value="1"/>
</dbReference>
<dbReference type="PROSITE" id="PS51257">
    <property type="entry name" value="PROKAR_LIPOPROTEIN"/>
    <property type="match status" value="1"/>
</dbReference>
<feature type="chain" id="PRO_5046592265" evidence="2">
    <location>
        <begin position="22"/>
        <end position="229"/>
    </location>
</feature>
<dbReference type="SUPFAM" id="SSF109998">
    <property type="entry name" value="Triger factor/SurA peptide-binding domain-like"/>
    <property type="match status" value="1"/>
</dbReference>
<feature type="coiled-coil region" evidence="1">
    <location>
        <begin position="168"/>
        <end position="209"/>
    </location>
</feature>